<dbReference type="EMBL" id="KV425597">
    <property type="protein sequence ID" value="KZT22277.1"/>
    <property type="molecule type" value="Genomic_DNA"/>
</dbReference>
<dbReference type="InterPro" id="IPR016461">
    <property type="entry name" value="COMT-like"/>
</dbReference>
<dbReference type="PANTHER" id="PTHR43712">
    <property type="entry name" value="PUTATIVE (AFU_ORTHOLOGUE AFUA_4G14580)-RELATED"/>
    <property type="match status" value="1"/>
</dbReference>
<keyword evidence="1 5" id="KW-0489">Methyltransferase</keyword>
<dbReference type="GO" id="GO:0008171">
    <property type="term" value="F:O-methyltransferase activity"/>
    <property type="evidence" value="ECO:0007669"/>
    <property type="project" value="InterPro"/>
</dbReference>
<evidence type="ECO:0000259" key="4">
    <source>
        <dbReference type="Pfam" id="PF00891"/>
    </source>
</evidence>
<evidence type="ECO:0000256" key="1">
    <source>
        <dbReference type="ARBA" id="ARBA00022603"/>
    </source>
</evidence>
<proteinExistence type="predicted"/>
<dbReference type="InterPro" id="IPR036390">
    <property type="entry name" value="WH_DNA-bd_sf"/>
</dbReference>
<dbReference type="InterPro" id="IPR029063">
    <property type="entry name" value="SAM-dependent_MTases_sf"/>
</dbReference>
<evidence type="ECO:0000256" key="2">
    <source>
        <dbReference type="ARBA" id="ARBA00022679"/>
    </source>
</evidence>
<evidence type="ECO:0000256" key="3">
    <source>
        <dbReference type="ARBA" id="ARBA00022691"/>
    </source>
</evidence>
<organism evidence="5 6">
    <name type="scientific">Neolentinus lepideus HHB14362 ss-1</name>
    <dbReference type="NCBI Taxonomy" id="1314782"/>
    <lineage>
        <taxon>Eukaryota</taxon>
        <taxon>Fungi</taxon>
        <taxon>Dikarya</taxon>
        <taxon>Basidiomycota</taxon>
        <taxon>Agaricomycotina</taxon>
        <taxon>Agaricomycetes</taxon>
        <taxon>Gloeophyllales</taxon>
        <taxon>Gloeophyllaceae</taxon>
        <taxon>Neolentinus</taxon>
    </lineage>
</organism>
<protein>
    <submittedName>
        <fullName evidence="5">S-adenosyl-L-methionine-dependent methyltransferase</fullName>
    </submittedName>
</protein>
<sequence length="469" mass="52386">MSEAISEISSLLETLTSSIDVFKSELARQQFSEPSLSASQPHPIDDPTYVPPPLMYEARRLAVSSLNQLRLLLESPLEAAINISMASGEIQGLRLAAEIELPEILDAATDPEEGEDIRVIAERTKTDQRKLEGILRHVVKKGWFRETKPGYFANNRRSNTLRKGRPGSYLIKISNDYVFNVHGKLPELMTHPDESFRMARDPTHTAWNIFANTDLPFFGANGWTEKNPTEAQKFALAMGSLGVASDSGVVYDFPWVELLKDKDAIIDLGGGQGTLSCSLATAYPEIKSFVVQDLPGLRESAEKFITSKSVSDRVKFEEQNFFEPNRRRGTGNYVFILQRVLHDWSVEDGTKILRQLRDCLVDSKSTLIIIDPLLSPAIFTSKAPSAKDSLSALKGKRHYQPVPPPPFIPQDFGDNWLTAHSVNISLIAMLNSFEHTYFSMSHMVELAGMKIKKVNATRGYVQVTEIEIS</sequence>
<keyword evidence="2 5" id="KW-0808">Transferase</keyword>
<dbReference type="AlphaFoldDB" id="A0A165QDL2"/>
<dbReference type="OrthoDB" id="1606438at2759"/>
<evidence type="ECO:0000313" key="6">
    <source>
        <dbReference type="Proteomes" id="UP000076761"/>
    </source>
</evidence>
<keyword evidence="6" id="KW-1185">Reference proteome</keyword>
<dbReference type="InterPro" id="IPR001077">
    <property type="entry name" value="COMT_C"/>
</dbReference>
<dbReference type="GO" id="GO:0032259">
    <property type="term" value="P:methylation"/>
    <property type="evidence" value="ECO:0007669"/>
    <property type="project" value="UniProtKB-KW"/>
</dbReference>
<dbReference type="SUPFAM" id="SSF53335">
    <property type="entry name" value="S-adenosyl-L-methionine-dependent methyltransferases"/>
    <property type="match status" value="1"/>
</dbReference>
<accession>A0A165QDL2</accession>
<dbReference type="Gene3D" id="1.10.10.10">
    <property type="entry name" value="Winged helix-like DNA-binding domain superfamily/Winged helix DNA-binding domain"/>
    <property type="match status" value="1"/>
</dbReference>
<feature type="domain" description="O-methyltransferase C-terminal" evidence="4">
    <location>
        <begin position="259"/>
        <end position="375"/>
    </location>
</feature>
<dbReference type="PROSITE" id="PS51683">
    <property type="entry name" value="SAM_OMT_II"/>
    <property type="match status" value="1"/>
</dbReference>
<dbReference type="InParanoid" id="A0A165QDL2"/>
<dbReference type="InterPro" id="IPR036388">
    <property type="entry name" value="WH-like_DNA-bd_sf"/>
</dbReference>
<dbReference type="Pfam" id="PF00891">
    <property type="entry name" value="Methyltransf_2"/>
    <property type="match status" value="1"/>
</dbReference>
<keyword evidence="3" id="KW-0949">S-adenosyl-L-methionine</keyword>
<dbReference type="PANTHER" id="PTHR43712:SF2">
    <property type="entry name" value="O-METHYLTRANSFERASE CICE"/>
    <property type="match status" value="1"/>
</dbReference>
<name>A0A165QDL2_9AGAM</name>
<dbReference type="Proteomes" id="UP000076761">
    <property type="component" value="Unassembled WGS sequence"/>
</dbReference>
<dbReference type="Gene3D" id="3.40.50.150">
    <property type="entry name" value="Vaccinia Virus protein VP39"/>
    <property type="match status" value="1"/>
</dbReference>
<gene>
    <name evidence="5" type="ORF">NEOLEDRAFT_665768</name>
</gene>
<evidence type="ECO:0000313" key="5">
    <source>
        <dbReference type="EMBL" id="KZT22277.1"/>
    </source>
</evidence>
<reference evidence="5 6" key="1">
    <citation type="journal article" date="2016" name="Mol. Biol. Evol.">
        <title>Comparative Genomics of Early-Diverging Mushroom-Forming Fungi Provides Insights into the Origins of Lignocellulose Decay Capabilities.</title>
        <authorList>
            <person name="Nagy L.G."/>
            <person name="Riley R."/>
            <person name="Tritt A."/>
            <person name="Adam C."/>
            <person name="Daum C."/>
            <person name="Floudas D."/>
            <person name="Sun H."/>
            <person name="Yadav J.S."/>
            <person name="Pangilinan J."/>
            <person name="Larsson K.H."/>
            <person name="Matsuura K."/>
            <person name="Barry K."/>
            <person name="Labutti K."/>
            <person name="Kuo R."/>
            <person name="Ohm R.A."/>
            <person name="Bhattacharya S.S."/>
            <person name="Shirouzu T."/>
            <person name="Yoshinaga Y."/>
            <person name="Martin F.M."/>
            <person name="Grigoriev I.V."/>
            <person name="Hibbett D.S."/>
        </authorList>
    </citation>
    <scope>NUCLEOTIDE SEQUENCE [LARGE SCALE GENOMIC DNA]</scope>
    <source>
        <strain evidence="5 6">HHB14362 ss-1</strain>
    </source>
</reference>
<dbReference type="SUPFAM" id="SSF46785">
    <property type="entry name" value="Winged helix' DNA-binding domain"/>
    <property type="match status" value="1"/>
</dbReference>